<reference evidence="3" key="1">
    <citation type="submission" date="2015-01" db="EMBL/GenBank/DDBJ databases">
        <title>The Genome Sequence of Cryptococcus gattii MMRL2647.</title>
        <authorList>
            <consortium name="The Broad Institute Genomics Platform"/>
            <person name="Cuomo C."/>
            <person name="Litvintseva A."/>
            <person name="Chen Y."/>
            <person name="Heitman J."/>
            <person name="Sun S."/>
            <person name="Springer D."/>
            <person name="Dromer F."/>
            <person name="Young S."/>
            <person name="Zeng Q."/>
            <person name="Gargeya S."/>
            <person name="Abouelleil A."/>
            <person name="Alvarado L."/>
            <person name="Chapman S.B."/>
            <person name="Gainer-Dewar J."/>
            <person name="Goldberg J."/>
            <person name="Griggs A."/>
            <person name="Gujja S."/>
            <person name="Hansen M."/>
            <person name="Howarth C."/>
            <person name="Imamovic A."/>
            <person name="Larimer J."/>
            <person name="Murphy C."/>
            <person name="Naylor J."/>
            <person name="Pearson M."/>
            <person name="Priest M."/>
            <person name="Roberts A."/>
            <person name="Saif S."/>
            <person name="Shea T."/>
            <person name="Sykes S."/>
            <person name="Wortman J."/>
            <person name="Nusbaum C."/>
            <person name="Birren B."/>
        </authorList>
    </citation>
    <scope>NUCLEOTIDE SEQUENCE [LARGE SCALE GENOMIC DNA]</scope>
    <source>
        <strain evidence="3">IND107</strain>
    </source>
</reference>
<evidence type="ECO:0000313" key="3">
    <source>
        <dbReference type="Proteomes" id="UP000054399"/>
    </source>
</evidence>
<keyword evidence="1" id="KW-0812">Transmembrane</keyword>
<dbReference type="RefSeq" id="XP_066615129.1">
    <property type="nucleotide sequence ID" value="XM_066756352.1"/>
</dbReference>
<dbReference type="Proteomes" id="UP000054399">
    <property type="component" value="Unassembled WGS sequence"/>
</dbReference>
<feature type="transmembrane region" description="Helical" evidence="1">
    <location>
        <begin position="120"/>
        <end position="146"/>
    </location>
</feature>
<evidence type="ECO:0000313" key="2">
    <source>
        <dbReference type="EMBL" id="KAL0252409.1"/>
    </source>
</evidence>
<comment type="caution">
    <text evidence="2">The sequence shown here is derived from an EMBL/GenBank/DDBJ whole genome shotgun (WGS) entry which is preliminary data.</text>
</comment>
<sequence>MMVGPLFRMFKSFLMGLLLATAYSSFIIDIVMIIKVRHYSHTYPPAVVALLVCSLLQALYILWLFVKSGRGFAFKASTFFGSLVFFACFSFACVVATTVLRHHRQYCNLELADNSDVCGVLRGTMGLGWMLFGLNLIWLCIMPVLVSGQGSWSHYYGDLPDQGHGVDEEKAPVH</sequence>
<dbReference type="GeneID" id="91988658"/>
<reference evidence="2 3" key="2">
    <citation type="submission" date="2024-01" db="EMBL/GenBank/DDBJ databases">
        <title>Comparative genomics of Cryptococcus and Kwoniella reveals pathogenesis evolution and contrasting modes of karyotype evolution via chromosome fusion or intercentromeric recombination.</title>
        <authorList>
            <person name="Coelho M.A."/>
            <person name="David-Palma M."/>
            <person name="Shea T."/>
            <person name="Bowers K."/>
            <person name="Mcginley-Smith S."/>
            <person name="Mohammad A.W."/>
            <person name="Gnirke A."/>
            <person name="Yurkov A.M."/>
            <person name="Nowrousian M."/>
            <person name="Sun S."/>
            <person name="Cuomo C.A."/>
            <person name="Heitman J."/>
        </authorList>
    </citation>
    <scope>NUCLEOTIDE SEQUENCE [LARGE SCALE GENOMIC DNA]</scope>
    <source>
        <strain evidence="2 3">IND107</strain>
    </source>
</reference>
<feature type="transmembrane region" description="Helical" evidence="1">
    <location>
        <begin position="46"/>
        <end position="66"/>
    </location>
</feature>
<keyword evidence="1" id="KW-0472">Membrane</keyword>
<keyword evidence="3" id="KW-1185">Reference proteome</keyword>
<keyword evidence="1" id="KW-1133">Transmembrane helix</keyword>
<dbReference type="EMBL" id="ATAM02000003">
    <property type="protein sequence ID" value="KAL0252409.1"/>
    <property type="molecule type" value="Genomic_DNA"/>
</dbReference>
<feature type="transmembrane region" description="Helical" evidence="1">
    <location>
        <begin position="12"/>
        <end position="34"/>
    </location>
</feature>
<gene>
    <name evidence="2" type="ORF">I308_101800</name>
</gene>
<name>A0ABR3BW82_9TREE</name>
<evidence type="ECO:0008006" key="4">
    <source>
        <dbReference type="Google" id="ProtNLM"/>
    </source>
</evidence>
<evidence type="ECO:0000256" key="1">
    <source>
        <dbReference type="SAM" id="Phobius"/>
    </source>
</evidence>
<feature type="transmembrane region" description="Helical" evidence="1">
    <location>
        <begin position="78"/>
        <end position="100"/>
    </location>
</feature>
<proteinExistence type="predicted"/>
<accession>A0ABR3BW82</accession>
<protein>
    <recommendedName>
        <fullName evidence="4">MARVEL domain-containing protein</fullName>
    </recommendedName>
</protein>
<organism evidence="2 3">
    <name type="scientific">Cryptococcus tetragattii IND107</name>
    <dbReference type="NCBI Taxonomy" id="1296105"/>
    <lineage>
        <taxon>Eukaryota</taxon>
        <taxon>Fungi</taxon>
        <taxon>Dikarya</taxon>
        <taxon>Basidiomycota</taxon>
        <taxon>Agaricomycotina</taxon>
        <taxon>Tremellomycetes</taxon>
        <taxon>Tremellales</taxon>
        <taxon>Cryptococcaceae</taxon>
        <taxon>Cryptococcus</taxon>
        <taxon>Cryptococcus gattii species complex</taxon>
    </lineage>
</organism>